<dbReference type="GeneID" id="60404661"/>
<reference evidence="2" key="1">
    <citation type="submission" date="2013-10" db="EMBL/GenBank/DDBJ databases">
        <title>Genomic analysis of the causative agents of coccidiosis in chickens.</title>
        <authorList>
            <person name="Reid A.J."/>
            <person name="Blake D."/>
            <person name="Billington K."/>
            <person name="Browne H."/>
            <person name="Dunn M."/>
            <person name="Hung S."/>
            <person name="Kawahara F."/>
            <person name="Miranda-Saavedra D."/>
            <person name="Mourier T."/>
            <person name="Nagra H."/>
            <person name="Otto T.D."/>
            <person name="Rawlings N."/>
            <person name="Sanchez A."/>
            <person name="Sanders M."/>
            <person name="Subramaniam C."/>
            <person name="Tay Y."/>
            <person name="Dear P."/>
            <person name="Doerig C."/>
            <person name="Gruber A."/>
            <person name="Parkinson J."/>
            <person name="Shirley M."/>
            <person name="Wan K.L."/>
            <person name="Berriman M."/>
            <person name="Tomley F."/>
            <person name="Pain A."/>
        </authorList>
    </citation>
    <scope>NUCLEOTIDE SEQUENCE [LARGE SCALE GENOMIC DNA]</scope>
    <source>
        <strain evidence="2">Houghton</strain>
    </source>
</reference>
<dbReference type="EMBL" id="HG736702">
    <property type="protein sequence ID" value="CDJ36741.1"/>
    <property type="molecule type" value="Genomic_DNA"/>
</dbReference>
<evidence type="ECO:0000313" key="3">
    <source>
        <dbReference type="Proteomes" id="UP000030744"/>
    </source>
</evidence>
<dbReference type="VEuPathDB" id="ToxoDB:EMH_0095040"/>
<name>U6KIU7_9EIME</name>
<gene>
    <name evidence="2" type="ORF">EMH_0095040</name>
</gene>
<organism evidence="2 3">
    <name type="scientific">Eimeria mitis</name>
    <dbReference type="NCBI Taxonomy" id="44415"/>
    <lineage>
        <taxon>Eukaryota</taxon>
        <taxon>Sar</taxon>
        <taxon>Alveolata</taxon>
        <taxon>Apicomplexa</taxon>
        <taxon>Conoidasida</taxon>
        <taxon>Coccidia</taxon>
        <taxon>Eucoccidiorida</taxon>
        <taxon>Eimeriorina</taxon>
        <taxon>Eimeriidae</taxon>
        <taxon>Eimeria</taxon>
    </lineage>
</organism>
<feature type="region of interest" description="Disordered" evidence="1">
    <location>
        <begin position="1"/>
        <end position="43"/>
    </location>
</feature>
<keyword evidence="3" id="KW-1185">Reference proteome</keyword>
<dbReference type="OrthoDB" id="10453456at2759"/>
<dbReference type="RefSeq" id="XP_037879029.1">
    <property type="nucleotide sequence ID" value="XM_038023175.1"/>
</dbReference>
<dbReference type="AlphaFoldDB" id="U6KIU7"/>
<reference evidence="2" key="2">
    <citation type="submission" date="2013-10" db="EMBL/GenBank/DDBJ databases">
        <authorList>
            <person name="Aslett M."/>
        </authorList>
    </citation>
    <scope>NUCLEOTIDE SEQUENCE [LARGE SCALE GENOMIC DNA]</scope>
    <source>
        <strain evidence="2">Houghton</strain>
    </source>
</reference>
<evidence type="ECO:0000256" key="1">
    <source>
        <dbReference type="SAM" id="MobiDB-lite"/>
    </source>
</evidence>
<accession>U6KIU7</accession>
<sequence>MNTNNSWAHSPAAAAGGAADAADAATAATAAAAAAQPAAAQKPVDPAVCAEVERRMQHADDFWKQLEAAAAAAAEVGPQRAPRFVSVFRQAHEKKLQAANLEQLDQLAAQIFSALQQQQN</sequence>
<feature type="compositionally biased region" description="Low complexity" evidence="1">
    <location>
        <begin position="11"/>
        <end position="41"/>
    </location>
</feature>
<protein>
    <submittedName>
        <fullName evidence="2">Uncharacterized protein</fullName>
    </submittedName>
</protein>
<proteinExistence type="predicted"/>
<evidence type="ECO:0000313" key="2">
    <source>
        <dbReference type="EMBL" id="CDJ36741.1"/>
    </source>
</evidence>
<dbReference type="Proteomes" id="UP000030744">
    <property type="component" value="Unassembled WGS sequence"/>
</dbReference>